<comment type="caution">
    <text evidence="6">The sequence shown here is derived from an EMBL/GenBank/DDBJ whole genome shotgun (WGS) entry which is preliminary data.</text>
</comment>
<keyword evidence="2" id="KW-0285">Flavoprotein</keyword>
<keyword evidence="3" id="KW-0274">FAD</keyword>
<feature type="domain" description="FAD-dependent oxidoreductase 2 FAD-binding" evidence="5">
    <location>
        <begin position="14"/>
        <end position="226"/>
    </location>
</feature>
<keyword evidence="4 6" id="KW-0560">Oxidoreductase</keyword>
<organism evidence="6">
    <name type="scientific">bioreactor metagenome</name>
    <dbReference type="NCBI Taxonomy" id="1076179"/>
    <lineage>
        <taxon>unclassified sequences</taxon>
        <taxon>metagenomes</taxon>
        <taxon>ecological metagenomes</taxon>
    </lineage>
</organism>
<evidence type="ECO:0000256" key="1">
    <source>
        <dbReference type="ARBA" id="ARBA00001974"/>
    </source>
</evidence>
<name>A0A645A7T8_9ZZZZ</name>
<dbReference type="InterPro" id="IPR050315">
    <property type="entry name" value="FAD-oxidoreductase_2"/>
</dbReference>
<dbReference type="PANTHER" id="PTHR43400:SF10">
    <property type="entry name" value="3-OXOSTEROID 1-DEHYDROGENASE"/>
    <property type="match status" value="1"/>
</dbReference>
<reference evidence="6" key="1">
    <citation type="submission" date="2019-08" db="EMBL/GenBank/DDBJ databases">
        <authorList>
            <person name="Kucharzyk K."/>
            <person name="Murdoch R.W."/>
            <person name="Higgins S."/>
            <person name="Loffler F."/>
        </authorList>
    </citation>
    <scope>NUCLEOTIDE SEQUENCE</scope>
</reference>
<dbReference type="EC" id="1.3.5.4" evidence="6"/>
<dbReference type="Gene3D" id="3.50.50.60">
    <property type="entry name" value="FAD/NAD(P)-binding domain"/>
    <property type="match status" value="1"/>
</dbReference>
<dbReference type="AlphaFoldDB" id="A0A645A7T8"/>
<protein>
    <submittedName>
        <fullName evidence="6">Fumarate reductase flavoprotein subunit</fullName>
        <ecNumber evidence="6">1.3.5.4</ecNumber>
    </submittedName>
</protein>
<dbReference type="GO" id="GO:0016491">
    <property type="term" value="F:oxidoreductase activity"/>
    <property type="evidence" value="ECO:0007669"/>
    <property type="project" value="UniProtKB-KW"/>
</dbReference>
<sequence length="244" mass="25736">MVSSYNAALKGYNSSCSVGATGDGHMMAQAAGAELRDMDYIRVNFTYSTKENGYYYYMGSLFNTGAIFVNDQGQRFVNDQGAYGVGSKVVEQGGSGWAIFDNSIAQSVEDVRHYGELGLYVSADSIEELAGKINVDAANLAATVEQYKGYVAAGKDEAFGRAMLNMTFDEAPYYACRMTCRVQGTFGGIATNAKAEVLTADGVALPGLYAAGECASEGTWGANPAAVNIVFGTIAAENALVYLG</sequence>
<dbReference type="EMBL" id="VSSQ01012060">
    <property type="protein sequence ID" value="MPM48351.1"/>
    <property type="molecule type" value="Genomic_DNA"/>
</dbReference>
<dbReference type="PANTHER" id="PTHR43400">
    <property type="entry name" value="FUMARATE REDUCTASE"/>
    <property type="match status" value="1"/>
</dbReference>
<dbReference type="GO" id="GO:0008202">
    <property type="term" value="P:steroid metabolic process"/>
    <property type="evidence" value="ECO:0007669"/>
    <property type="project" value="UniProtKB-ARBA"/>
</dbReference>
<dbReference type="SUPFAM" id="SSF51905">
    <property type="entry name" value="FAD/NAD(P)-binding domain"/>
    <property type="match status" value="1"/>
</dbReference>
<comment type="cofactor">
    <cofactor evidence="1">
        <name>FAD</name>
        <dbReference type="ChEBI" id="CHEBI:57692"/>
    </cofactor>
</comment>
<dbReference type="SUPFAM" id="SSF56425">
    <property type="entry name" value="Succinate dehydrogenase/fumarate reductase flavoprotein, catalytic domain"/>
    <property type="match status" value="1"/>
</dbReference>
<evidence type="ECO:0000259" key="5">
    <source>
        <dbReference type="Pfam" id="PF00890"/>
    </source>
</evidence>
<dbReference type="InterPro" id="IPR036188">
    <property type="entry name" value="FAD/NAD-bd_sf"/>
</dbReference>
<proteinExistence type="predicted"/>
<dbReference type="InterPro" id="IPR027477">
    <property type="entry name" value="Succ_DH/fumarate_Rdtase_cat_sf"/>
</dbReference>
<dbReference type="Pfam" id="PF00890">
    <property type="entry name" value="FAD_binding_2"/>
    <property type="match status" value="1"/>
</dbReference>
<dbReference type="Gene3D" id="3.90.700.10">
    <property type="entry name" value="Succinate dehydrogenase/fumarate reductase flavoprotein, catalytic domain"/>
    <property type="match status" value="1"/>
</dbReference>
<gene>
    <name evidence="6" type="primary">ifcA_15</name>
    <name evidence="6" type="ORF">SDC9_95075</name>
</gene>
<evidence type="ECO:0000256" key="4">
    <source>
        <dbReference type="ARBA" id="ARBA00023002"/>
    </source>
</evidence>
<evidence type="ECO:0000313" key="6">
    <source>
        <dbReference type="EMBL" id="MPM48351.1"/>
    </source>
</evidence>
<evidence type="ECO:0000256" key="3">
    <source>
        <dbReference type="ARBA" id="ARBA00022827"/>
    </source>
</evidence>
<accession>A0A645A7T8</accession>
<dbReference type="InterPro" id="IPR003953">
    <property type="entry name" value="FAD-dep_OxRdtase_2_FAD-bd"/>
</dbReference>
<evidence type="ECO:0000256" key="2">
    <source>
        <dbReference type="ARBA" id="ARBA00022630"/>
    </source>
</evidence>